<dbReference type="RefSeq" id="WP_013171464.1">
    <property type="nucleotide sequence ID" value="NC_014219.1"/>
</dbReference>
<sequence length="209" mass="23393">MVDYTGERVIPKLMKPSDQLLLEHIARYDFAKPYVSGRVLDIACGSGYGTARLAKGRNKALETIIGADVDPEIIEFAHKEYYHPKMSFIVADGRAADLPDRLGTFDTVISFETIEHVSDDRQFFHNLISLLKPGGTLVLSTPIGRGRSIPSKSPFHYFELTEEEIRQLVSDGSPDIASSLLYFQNSVALEREKRPDVHYPIAVAVIQKK</sequence>
<name>D6XXH8_BACIE</name>
<organism evidence="2 3">
    <name type="scientific">Bacillus selenitireducens (strain ATCC 700615 / DSM 15326 / MLS10)</name>
    <dbReference type="NCBI Taxonomy" id="439292"/>
    <lineage>
        <taxon>Bacteria</taxon>
        <taxon>Bacillati</taxon>
        <taxon>Bacillota</taxon>
        <taxon>Bacilli</taxon>
        <taxon>Bacillales</taxon>
        <taxon>Bacillaceae</taxon>
        <taxon>Salisediminibacterium</taxon>
    </lineage>
</organism>
<dbReference type="InterPro" id="IPR029063">
    <property type="entry name" value="SAM-dependent_MTases_sf"/>
</dbReference>
<feature type="domain" description="Methyltransferase type 11" evidence="1">
    <location>
        <begin position="40"/>
        <end position="139"/>
    </location>
</feature>
<proteinExistence type="predicted"/>
<dbReference type="Proteomes" id="UP000000271">
    <property type="component" value="Chromosome"/>
</dbReference>
<dbReference type="InterPro" id="IPR013216">
    <property type="entry name" value="Methyltransf_11"/>
</dbReference>
<evidence type="ECO:0000259" key="1">
    <source>
        <dbReference type="Pfam" id="PF08241"/>
    </source>
</evidence>
<dbReference type="Pfam" id="PF08241">
    <property type="entry name" value="Methyltransf_11"/>
    <property type="match status" value="1"/>
</dbReference>
<keyword evidence="2" id="KW-0808">Transferase</keyword>
<dbReference type="GO" id="GO:0032259">
    <property type="term" value="P:methylation"/>
    <property type="evidence" value="ECO:0007669"/>
    <property type="project" value="UniProtKB-KW"/>
</dbReference>
<dbReference type="OrthoDB" id="8936324at2"/>
<dbReference type="CDD" id="cd02440">
    <property type="entry name" value="AdoMet_MTases"/>
    <property type="match status" value="1"/>
</dbReference>
<dbReference type="PANTHER" id="PTHR43861">
    <property type="entry name" value="TRANS-ACONITATE 2-METHYLTRANSFERASE-RELATED"/>
    <property type="match status" value="1"/>
</dbReference>
<reference evidence="2" key="1">
    <citation type="submission" date="2009-10" db="EMBL/GenBank/DDBJ databases">
        <title>Complete sequence of Bacillus selenitireducens MLS10.</title>
        <authorList>
            <consortium name="US DOE Joint Genome Institute"/>
            <person name="Lucas S."/>
            <person name="Copeland A."/>
            <person name="Lapidus A."/>
            <person name="Glavina del Rio T."/>
            <person name="Dalin E."/>
            <person name="Tice H."/>
            <person name="Bruce D."/>
            <person name="Goodwin L."/>
            <person name="Pitluck S."/>
            <person name="Sims D."/>
            <person name="Brettin T."/>
            <person name="Detter J.C."/>
            <person name="Han C."/>
            <person name="Larimer F."/>
            <person name="Land M."/>
            <person name="Hauser L."/>
            <person name="Kyrpides N."/>
            <person name="Ovchinnikova G."/>
            <person name="Stolz J."/>
        </authorList>
    </citation>
    <scope>NUCLEOTIDE SEQUENCE [LARGE SCALE GENOMIC DNA]</scope>
    <source>
        <strain evidence="2">MLS10</strain>
    </source>
</reference>
<dbReference type="AlphaFoldDB" id="D6XXH8"/>
<evidence type="ECO:0000313" key="3">
    <source>
        <dbReference type="Proteomes" id="UP000000271"/>
    </source>
</evidence>
<dbReference type="EMBL" id="CP001791">
    <property type="protein sequence ID" value="ADH98035.1"/>
    <property type="molecule type" value="Genomic_DNA"/>
</dbReference>
<dbReference type="KEGG" id="bse:Bsel_0499"/>
<keyword evidence="2" id="KW-0489">Methyltransferase</keyword>
<dbReference type="Gene3D" id="3.40.50.150">
    <property type="entry name" value="Vaccinia Virus protein VP39"/>
    <property type="match status" value="1"/>
</dbReference>
<gene>
    <name evidence="2" type="ordered locus">Bsel_0499</name>
</gene>
<evidence type="ECO:0000313" key="2">
    <source>
        <dbReference type="EMBL" id="ADH98035.1"/>
    </source>
</evidence>
<dbReference type="eggNOG" id="COG2227">
    <property type="taxonomic scope" value="Bacteria"/>
</dbReference>
<dbReference type="HOGENOM" id="CLU_080680_0_0_9"/>
<protein>
    <submittedName>
        <fullName evidence="2">Methyltransferase type 11</fullName>
    </submittedName>
</protein>
<dbReference type="STRING" id="439292.Bsel_0499"/>
<accession>D6XXH8</accession>
<dbReference type="GO" id="GO:0008757">
    <property type="term" value="F:S-adenosylmethionine-dependent methyltransferase activity"/>
    <property type="evidence" value="ECO:0007669"/>
    <property type="project" value="InterPro"/>
</dbReference>
<keyword evidence="3" id="KW-1185">Reference proteome</keyword>
<dbReference type="SUPFAM" id="SSF53335">
    <property type="entry name" value="S-adenosyl-L-methionine-dependent methyltransferases"/>
    <property type="match status" value="1"/>
</dbReference>